<organism evidence="5 6">
    <name type="scientific">Abyssicoccus albus</name>
    <dbReference type="NCBI Taxonomy" id="1817405"/>
    <lineage>
        <taxon>Bacteria</taxon>
        <taxon>Bacillati</taxon>
        <taxon>Bacillota</taxon>
        <taxon>Bacilli</taxon>
        <taxon>Bacillales</taxon>
        <taxon>Abyssicoccaceae</taxon>
    </lineage>
</organism>
<dbReference type="AlphaFoldDB" id="A0A1Q1G0R4"/>
<dbReference type="InterPro" id="IPR009907">
    <property type="entry name" value="RpoY"/>
</dbReference>
<dbReference type="GO" id="GO:0016779">
    <property type="term" value="F:nucleotidyltransferase activity"/>
    <property type="evidence" value="ECO:0007669"/>
    <property type="project" value="UniProtKB-KW"/>
</dbReference>
<keyword evidence="3" id="KW-0548">Nucleotidyltransferase</keyword>
<evidence type="ECO:0000256" key="2">
    <source>
        <dbReference type="ARBA" id="ARBA00022679"/>
    </source>
</evidence>
<reference evidence="5 6" key="1">
    <citation type="submission" date="2018-11" db="EMBL/GenBank/DDBJ databases">
        <title>Genomic Encyclopedia of Type Strains, Phase IV (KMG-IV): sequencing the most valuable type-strain genomes for metagenomic binning, comparative biology and taxonomic classification.</title>
        <authorList>
            <person name="Goeker M."/>
        </authorList>
    </citation>
    <scope>NUCLEOTIDE SEQUENCE [LARGE SCALE GENOMIC DNA]</scope>
    <source>
        <strain evidence="5 6">DSM 29158</strain>
    </source>
</reference>
<dbReference type="GO" id="GO:0000428">
    <property type="term" value="C:DNA-directed RNA polymerase complex"/>
    <property type="evidence" value="ECO:0007669"/>
    <property type="project" value="UniProtKB-KW"/>
</dbReference>
<dbReference type="STRING" id="1849491.BVH56_02875"/>
<protein>
    <submittedName>
        <fullName evidence="5">DNA-dependent RNA polymerase auxiliary subunit epsilon</fullName>
    </submittedName>
</protein>
<accession>A0A1Q1G0R4</accession>
<proteinExistence type="predicted"/>
<evidence type="ECO:0000256" key="3">
    <source>
        <dbReference type="ARBA" id="ARBA00022695"/>
    </source>
</evidence>
<dbReference type="Proteomes" id="UP000277108">
    <property type="component" value="Unassembled WGS sequence"/>
</dbReference>
<evidence type="ECO:0000256" key="4">
    <source>
        <dbReference type="ARBA" id="ARBA00023163"/>
    </source>
</evidence>
<comment type="caution">
    <text evidence="5">The sequence shown here is derived from an EMBL/GenBank/DDBJ whole genome shotgun (WGS) entry which is preliminary data.</text>
</comment>
<keyword evidence="4" id="KW-0804">Transcription</keyword>
<sequence>MAIFKVYYQDHNQRMVIREATKAKYFEAETIEQVRKSLAGQDINIEHVEELTEAHLQYEQASDDFKVEKI</sequence>
<evidence type="ECO:0000313" key="6">
    <source>
        <dbReference type="Proteomes" id="UP000277108"/>
    </source>
</evidence>
<evidence type="ECO:0000313" key="5">
    <source>
        <dbReference type="EMBL" id="RPF58254.1"/>
    </source>
</evidence>
<dbReference type="OrthoDB" id="2147503at2"/>
<keyword evidence="1" id="KW-0240">DNA-directed RNA polymerase</keyword>
<name>A0A1Q1G0R4_9BACL</name>
<accession>A0A3N5BK53</accession>
<gene>
    <name evidence="5" type="ORF">EDD62_0898</name>
</gene>
<keyword evidence="2" id="KW-0808">Transferase</keyword>
<keyword evidence="6" id="KW-1185">Reference proteome</keyword>
<dbReference type="Gene3D" id="3.10.20.730">
    <property type="entry name" value="RNAP, epsilon subunit-like"/>
    <property type="match status" value="1"/>
</dbReference>
<dbReference type="EMBL" id="RKRK01000002">
    <property type="protein sequence ID" value="RPF58254.1"/>
    <property type="molecule type" value="Genomic_DNA"/>
</dbReference>
<dbReference type="RefSeq" id="WP_077140016.1">
    <property type="nucleotide sequence ID" value="NZ_CBCSGK010000003.1"/>
</dbReference>
<evidence type="ECO:0000256" key="1">
    <source>
        <dbReference type="ARBA" id="ARBA00022478"/>
    </source>
</evidence>
<dbReference type="Pfam" id="PF07288">
    <property type="entry name" value="RpoY"/>
    <property type="match status" value="1"/>
</dbReference>